<comment type="caution">
    <text evidence="1">The sequence shown here is derived from an EMBL/GenBank/DDBJ whole genome shotgun (WGS) entry which is preliminary data.</text>
</comment>
<name>A0ABQ6IZP7_9GAMM</name>
<reference evidence="2" key="1">
    <citation type="journal article" date="2019" name="Int. J. Syst. Evol. Microbiol.">
        <title>The Global Catalogue of Microorganisms (GCM) 10K type strain sequencing project: providing services to taxonomists for standard genome sequencing and annotation.</title>
        <authorList>
            <consortium name="The Broad Institute Genomics Platform"/>
            <consortium name="The Broad Institute Genome Sequencing Center for Infectious Disease"/>
            <person name="Wu L."/>
            <person name="Ma J."/>
        </authorList>
    </citation>
    <scope>NUCLEOTIDE SEQUENCE [LARGE SCALE GENOMIC DNA]</scope>
    <source>
        <strain evidence="2">NBRC 102030</strain>
    </source>
</reference>
<gene>
    <name evidence="1" type="ORF">GCM10025855_08450</name>
</gene>
<evidence type="ECO:0000313" key="2">
    <source>
        <dbReference type="Proteomes" id="UP001157046"/>
    </source>
</evidence>
<evidence type="ECO:0000313" key="1">
    <source>
        <dbReference type="EMBL" id="GMA81312.1"/>
    </source>
</evidence>
<keyword evidence="2" id="KW-1185">Reference proteome</keyword>
<proteinExistence type="predicted"/>
<protein>
    <submittedName>
        <fullName evidence="1">Uncharacterized protein</fullName>
    </submittedName>
</protein>
<sequence length="58" mass="6869">MALYRIMQVHYSRWWMLSIPSCREVCALPQNPSKPLGLIDLNQTQAYKIIVDERKYIS</sequence>
<dbReference type="EMBL" id="BSUY01000001">
    <property type="protein sequence ID" value="GMA81312.1"/>
    <property type="molecule type" value="Genomic_DNA"/>
</dbReference>
<organism evidence="1 2">
    <name type="scientific">Shewanella glacialipiscicola</name>
    <dbReference type="NCBI Taxonomy" id="614069"/>
    <lineage>
        <taxon>Bacteria</taxon>
        <taxon>Pseudomonadati</taxon>
        <taxon>Pseudomonadota</taxon>
        <taxon>Gammaproteobacteria</taxon>
        <taxon>Alteromonadales</taxon>
        <taxon>Shewanellaceae</taxon>
        <taxon>Shewanella</taxon>
    </lineage>
</organism>
<dbReference type="Proteomes" id="UP001157046">
    <property type="component" value="Unassembled WGS sequence"/>
</dbReference>
<accession>A0ABQ6IZP7</accession>